<dbReference type="AlphaFoldDB" id="A0A7L9RRW3"/>
<dbReference type="Pfam" id="PF02774">
    <property type="entry name" value="Semialdhyde_dhC"/>
    <property type="match status" value="1"/>
</dbReference>
<dbReference type="GO" id="GO:0004073">
    <property type="term" value="F:aspartate-semialdehyde dehydrogenase activity"/>
    <property type="evidence" value="ECO:0007669"/>
    <property type="project" value="UniProtKB-UniRule"/>
</dbReference>
<dbReference type="InterPro" id="IPR005986">
    <property type="entry name" value="Asp_semialdehyde_DH_beta"/>
</dbReference>
<dbReference type="SUPFAM" id="SSF51735">
    <property type="entry name" value="NAD(P)-binding Rossmann-fold domains"/>
    <property type="match status" value="1"/>
</dbReference>
<dbReference type="InterPro" id="IPR036291">
    <property type="entry name" value="NAD(P)-bd_dom_sf"/>
</dbReference>
<keyword evidence="5" id="KW-0791">Threonine biosynthesis</keyword>
<keyword evidence="6" id="KW-0521">NADP</keyword>
<evidence type="ECO:0000313" key="16">
    <source>
        <dbReference type="Proteomes" id="UP000594001"/>
    </source>
</evidence>
<protein>
    <recommendedName>
        <fullName evidence="3 12">Aspartate-semialdehyde dehydrogenase</fullName>
        <ecNumber evidence="3 12">1.2.1.11</ecNumber>
    </recommendedName>
</protein>
<dbReference type="Gene3D" id="3.30.360.10">
    <property type="entry name" value="Dihydrodipicolinate Reductase, domain 2"/>
    <property type="match status" value="1"/>
</dbReference>
<comment type="subunit">
    <text evidence="2">Homodimer.</text>
</comment>
<dbReference type="SMART" id="SM00859">
    <property type="entry name" value="Semialdhyde_dh"/>
    <property type="match status" value="1"/>
</dbReference>
<evidence type="ECO:0000256" key="12">
    <source>
        <dbReference type="NCBIfam" id="TIGR01296"/>
    </source>
</evidence>
<dbReference type="SUPFAM" id="SSF55347">
    <property type="entry name" value="Glyceraldehyde-3-phosphate dehydrogenase-like, C-terminal domain"/>
    <property type="match status" value="1"/>
</dbReference>
<dbReference type="PANTHER" id="PTHR46278">
    <property type="entry name" value="DEHYDROGENASE, PUTATIVE-RELATED"/>
    <property type="match status" value="1"/>
</dbReference>
<evidence type="ECO:0000256" key="6">
    <source>
        <dbReference type="ARBA" id="ARBA00022857"/>
    </source>
</evidence>
<evidence type="ECO:0000256" key="13">
    <source>
        <dbReference type="PIRSR" id="PIRSR000148-1"/>
    </source>
</evidence>
<evidence type="ECO:0000313" key="15">
    <source>
        <dbReference type="EMBL" id="QOL19304.1"/>
    </source>
</evidence>
<evidence type="ECO:0000256" key="5">
    <source>
        <dbReference type="ARBA" id="ARBA00022697"/>
    </source>
</evidence>
<dbReference type="GO" id="GO:0051287">
    <property type="term" value="F:NAD binding"/>
    <property type="evidence" value="ECO:0007669"/>
    <property type="project" value="InterPro"/>
</dbReference>
<evidence type="ECO:0000256" key="9">
    <source>
        <dbReference type="ARBA" id="ARBA00023154"/>
    </source>
</evidence>
<dbReference type="GO" id="GO:0019877">
    <property type="term" value="P:diaminopimelate biosynthetic process"/>
    <property type="evidence" value="ECO:0007669"/>
    <property type="project" value="UniProtKB-KW"/>
</dbReference>
<evidence type="ECO:0000256" key="8">
    <source>
        <dbReference type="ARBA" id="ARBA00023002"/>
    </source>
</evidence>
<keyword evidence="4" id="KW-0028">Amino-acid biosynthesis</keyword>
<keyword evidence="10" id="KW-0486">Methionine biosynthesis</keyword>
<feature type="domain" description="Semialdehyde dehydrogenase NAD-binding" evidence="14">
    <location>
        <begin position="3"/>
        <end position="119"/>
    </location>
</feature>
<dbReference type="Gene3D" id="3.40.50.720">
    <property type="entry name" value="NAD(P)-binding Rossmann-like Domain"/>
    <property type="match status" value="1"/>
</dbReference>
<evidence type="ECO:0000256" key="1">
    <source>
        <dbReference type="ARBA" id="ARBA00010584"/>
    </source>
</evidence>
<dbReference type="KEGG" id="pbal:CPBP_00053"/>
<feature type="active site" description="Acyl-thioester intermediate" evidence="13">
    <location>
        <position position="130"/>
    </location>
</feature>
<dbReference type="InterPro" id="IPR000534">
    <property type="entry name" value="Semialdehyde_DH_NAD-bd"/>
</dbReference>
<dbReference type="GO" id="GO:0009086">
    <property type="term" value="P:methionine biosynthetic process"/>
    <property type="evidence" value="ECO:0007669"/>
    <property type="project" value="UniProtKB-UniRule"/>
</dbReference>
<dbReference type="CDD" id="cd17894">
    <property type="entry name" value="ASADH_USG1_N"/>
    <property type="match status" value="1"/>
</dbReference>
<dbReference type="Pfam" id="PF01118">
    <property type="entry name" value="Semialdhyde_dh"/>
    <property type="match status" value="1"/>
</dbReference>
<evidence type="ECO:0000256" key="3">
    <source>
        <dbReference type="ARBA" id="ARBA00013120"/>
    </source>
</evidence>
<accession>A0A7L9RRW3</accession>
<keyword evidence="7" id="KW-0220">Diaminopimelate biosynthesis</keyword>
<gene>
    <name evidence="15" type="primary">asd2</name>
    <name evidence="15" type="ORF">CPBP_00053</name>
</gene>
<evidence type="ECO:0000259" key="14">
    <source>
        <dbReference type="SMART" id="SM00859"/>
    </source>
</evidence>
<dbReference type="CDD" id="cd18131">
    <property type="entry name" value="ASADH_C_bac_euk_like"/>
    <property type="match status" value="1"/>
</dbReference>
<dbReference type="NCBIfam" id="NF011456">
    <property type="entry name" value="PRK14874.1"/>
    <property type="match status" value="1"/>
</dbReference>
<evidence type="ECO:0000256" key="4">
    <source>
        <dbReference type="ARBA" id="ARBA00022605"/>
    </source>
</evidence>
<comment type="catalytic activity">
    <reaction evidence="11">
        <text>L-aspartate 4-semialdehyde + phosphate + NADP(+) = 4-phospho-L-aspartate + NADPH + H(+)</text>
        <dbReference type="Rhea" id="RHEA:24284"/>
        <dbReference type="ChEBI" id="CHEBI:15378"/>
        <dbReference type="ChEBI" id="CHEBI:43474"/>
        <dbReference type="ChEBI" id="CHEBI:57535"/>
        <dbReference type="ChEBI" id="CHEBI:57783"/>
        <dbReference type="ChEBI" id="CHEBI:58349"/>
        <dbReference type="ChEBI" id="CHEBI:537519"/>
        <dbReference type="EC" id="1.2.1.11"/>
    </reaction>
</comment>
<dbReference type="PANTHER" id="PTHR46278:SF2">
    <property type="entry name" value="ASPARTATE-SEMIALDEHYDE DEHYDROGENASE"/>
    <property type="match status" value="1"/>
</dbReference>
<dbReference type="Proteomes" id="UP000594001">
    <property type="component" value="Chromosome"/>
</dbReference>
<dbReference type="EMBL" id="CP054719">
    <property type="protein sequence ID" value="QOL19304.1"/>
    <property type="molecule type" value="Genomic_DNA"/>
</dbReference>
<dbReference type="InterPro" id="IPR012280">
    <property type="entry name" value="Semialdhyde_DH_dimer_dom"/>
</dbReference>
<dbReference type="GO" id="GO:0009089">
    <property type="term" value="P:lysine biosynthetic process via diaminopimelate"/>
    <property type="evidence" value="ECO:0007669"/>
    <property type="project" value="UniProtKB-UniRule"/>
</dbReference>
<proteinExistence type="inferred from homology"/>
<dbReference type="GO" id="GO:0050661">
    <property type="term" value="F:NADP binding"/>
    <property type="evidence" value="ECO:0007669"/>
    <property type="project" value="InterPro"/>
</dbReference>
<evidence type="ECO:0000256" key="7">
    <source>
        <dbReference type="ARBA" id="ARBA00022915"/>
    </source>
</evidence>
<keyword evidence="16" id="KW-1185">Reference proteome</keyword>
<keyword evidence="8 15" id="KW-0560">Oxidoreductase</keyword>
<feature type="active site" description="Proton acceptor" evidence="13">
    <location>
        <position position="242"/>
    </location>
</feature>
<dbReference type="NCBIfam" id="TIGR01296">
    <property type="entry name" value="asd_B"/>
    <property type="match status" value="1"/>
</dbReference>
<organism evidence="15 16">
    <name type="scientific">Candidatus Bodocaedibacter vickermanii</name>
    <dbReference type="NCBI Taxonomy" id="2741701"/>
    <lineage>
        <taxon>Bacteria</taxon>
        <taxon>Pseudomonadati</taxon>
        <taxon>Pseudomonadota</taxon>
        <taxon>Alphaproteobacteria</taxon>
        <taxon>Holosporales</taxon>
        <taxon>Candidatus Paracaedibacteraceae</taxon>
        <taxon>Candidatus Bodocaedibacter</taxon>
    </lineage>
</organism>
<comment type="similarity">
    <text evidence="1">Belongs to the aspartate-semialdehyde dehydrogenase family.</text>
</comment>
<keyword evidence="9" id="KW-0457">Lysine biosynthesis</keyword>
<sequence>MKKIALVGAAGNVGRKIVEIINERDSFPDVSITPIGSMRSQGEKIHIKGHDLAVVHIDTIDFSHYDLAIFAAGSKAAQDYVPKATQAGCPVVDCSSFYRMDPKVPLVVPPVNLKDVERYTEKKIISSANCIASPITTVLAPLHQIAPIDRVVLSTYQSVSGAGKDAMNELMHQTKAFYTTMPYQRKVFPKDIAFNVLPMIDVVHPNGNTGEETKIALEIKKVLDRNISIAVQSVRVPVFISHCVSVFVEFSGAITPDQAKDALRLSPHVTVIDDMKNYYSALDAAGEDQVFVSRLRYDPSVENGLIFWTASDNLRRGAALDAVEIAEHLLTKYL</sequence>
<dbReference type="PIRSF" id="PIRSF000148">
    <property type="entry name" value="ASA_dh"/>
    <property type="match status" value="1"/>
</dbReference>
<evidence type="ECO:0000256" key="10">
    <source>
        <dbReference type="ARBA" id="ARBA00023167"/>
    </source>
</evidence>
<dbReference type="GO" id="GO:0009088">
    <property type="term" value="P:threonine biosynthetic process"/>
    <property type="evidence" value="ECO:0007669"/>
    <property type="project" value="UniProtKB-UniRule"/>
</dbReference>
<reference evidence="15 16" key="1">
    <citation type="submission" date="2020-06" db="EMBL/GenBank/DDBJ databases">
        <title>The endosymbiont of the kinetoplastid Bodo saltans is a Paracaedibacter-like alpha-proteobacterium possessing a putative toxin-antitoxin system.</title>
        <authorList>
            <person name="Midha S."/>
            <person name="Rigden D.J."/>
            <person name="Siozios S."/>
            <person name="Hurst G.D.D."/>
            <person name="Jackson A.P."/>
        </authorList>
    </citation>
    <scope>NUCLEOTIDE SEQUENCE [LARGE SCALE GENOMIC DNA]</scope>
    <source>
        <strain evidence="15">Lake Konstanz</strain>
    </source>
</reference>
<name>A0A7L9RRW3_9PROT</name>
<dbReference type="RefSeq" id="WP_350332059.1">
    <property type="nucleotide sequence ID" value="NZ_CP054719.1"/>
</dbReference>
<dbReference type="EC" id="1.2.1.11" evidence="3 12"/>
<evidence type="ECO:0000256" key="11">
    <source>
        <dbReference type="ARBA" id="ARBA00047891"/>
    </source>
</evidence>
<dbReference type="GO" id="GO:0046983">
    <property type="term" value="F:protein dimerization activity"/>
    <property type="evidence" value="ECO:0007669"/>
    <property type="project" value="InterPro"/>
</dbReference>
<evidence type="ECO:0000256" key="2">
    <source>
        <dbReference type="ARBA" id="ARBA00011738"/>
    </source>
</evidence>
<dbReference type="GO" id="GO:0009097">
    <property type="term" value="P:isoleucine biosynthetic process"/>
    <property type="evidence" value="ECO:0007669"/>
    <property type="project" value="UniProtKB-UniRule"/>
</dbReference>